<keyword evidence="5" id="KW-0106">Calcium</keyword>
<keyword evidence="4" id="KW-0378">Hydrolase</keyword>
<dbReference type="OrthoDB" id="103349at2759"/>
<dbReference type="Pfam" id="PF00884">
    <property type="entry name" value="Sulfatase"/>
    <property type="match status" value="1"/>
</dbReference>
<accession>A0A9J7LD58</accession>
<feature type="domain" description="Sulfatase N-terminal" evidence="7">
    <location>
        <begin position="58"/>
        <end position="448"/>
    </location>
</feature>
<dbReference type="PANTHER" id="PTHR42693">
    <property type="entry name" value="ARYLSULFATASE FAMILY MEMBER"/>
    <property type="match status" value="1"/>
</dbReference>
<dbReference type="CDD" id="cd16159">
    <property type="entry name" value="ES"/>
    <property type="match status" value="1"/>
</dbReference>
<dbReference type="Gene3D" id="3.40.720.10">
    <property type="entry name" value="Alkaline Phosphatase, subunit A"/>
    <property type="match status" value="1"/>
</dbReference>
<evidence type="ECO:0000313" key="9">
    <source>
        <dbReference type="RefSeq" id="XP_035680698.1"/>
    </source>
</evidence>
<evidence type="ECO:0000256" key="5">
    <source>
        <dbReference type="ARBA" id="ARBA00022837"/>
    </source>
</evidence>
<keyword evidence="3" id="KW-0479">Metal-binding</keyword>
<feature type="transmembrane region" description="Helical" evidence="6">
    <location>
        <begin position="222"/>
        <end position="240"/>
    </location>
</feature>
<dbReference type="GO" id="GO:0046872">
    <property type="term" value="F:metal ion binding"/>
    <property type="evidence" value="ECO:0007669"/>
    <property type="project" value="UniProtKB-KW"/>
</dbReference>
<keyword evidence="6" id="KW-0812">Transmembrane</keyword>
<proteinExistence type="inferred from homology"/>
<dbReference type="PROSITE" id="PS00523">
    <property type="entry name" value="SULFATASE_1"/>
    <property type="match status" value="1"/>
</dbReference>
<comment type="similarity">
    <text evidence="2">Belongs to the sulfatase family.</text>
</comment>
<evidence type="ECO:0000259" key="7">
    <source>
        <dbReference type="Pfam" id="PF00884"/>
    </source>
</evidence>
<dbReference type="Gene3D" id="1.10.287.550">
    <property type="entry name" value="Helix hairpin bin"/>
    <property type="match status" value="1"/>
</dbReference>
<dbReference type="InterPro" id="IPR000917">
    <property type="entry name" value="Sulfatase_N"/>
</dbReference>
<dbReference type="SUPFAM" id="SSF53649">
    <property type="entry name" value="Alkaline phosphatase-like"/>
    <property type="match status" value="1"/>
</dbReference>
<dbReference type="InterPro" id="IPR017850">
    <property type="entry name" value="Alkaline_phosphatase_core_sf"/>
</dbReference>
<feature type="transmembrane region" description="Helical" evidence="6">
    <location>
        <begin position="246"/>
        <end position="267"/>
    </location>
</feature>
<gene>
    <name evidence="9" type="primary">LOC118418772</name>
</gene>
<dbReference type="InterPro" id="IPR050738">
    <property type="entry name" value="Sulfatase"/>
</dbReference>
<dbReference type="Gene3D" id="3.30.1120.10">
    <property type="match status" value="1"/>
</dbReference>
<dbReference type="GO" id="GO:0005737">
    <property type="term" value="C:cytoplasm"/>
    <property type="evidence" value="ECO:0007669"/>
    <property type="project" value="UniProtKB-ARBA"/>
</dbReference>
<sequence>MFTGEILHTHTIGSDNSFIFSQTMLYSVPTNRRCSHLWVAILFLTTFWTPAISDDTRPNFVLIMVDDLGIGDVGCFGNGTMRTPNIDRIASEGAKLTQHLTAEAICTPSRAAFLTGRYPVRMGMAAGGHNWRYLPFVAGAGGLPQNETTFATLLKDAGYSTALVGKWHLGLNCETRDDHCHHPNKHGFDFFFGTPITNFRECADGAETMYVNTRTYKRMRNGCMVLFICSLTLLLLKVMGKNKMSWKTVVALLLIAPGFWIPSRFFFSHRLRWMNCILMNNDKLVAQPFDLEDDLTPRLLAKSLNFLRENQNRPFLLYHSFLKVHTALFATERFRGRSQHGPYGDNVEEMDWAVGEILKEIDRLGMSENTFVYLSSDNGGHLEEITPEGEVHGGWNGIYKGGKSMGGWEGGIRVPTVLRWPRQIRPGTVISEPTSMMDVFPTVLKLAGSETPEDRVIDGRDMMPLLAGDRTVTEHEFLIHYCGQSLAAARYRPLTGNSVYKAHYITPIWDEGTGACYSAFGCSCDDRWVTHHDPPLLFDITNDPSESKLMTPENEPKFAEIVANISRGVEMHKTTLVPVESQFSYRNILWRPWMQPCCNFPYCSCNLNETSPTLETLPVYEPESISES</sequence>
<organism evidence="8 9">
    <name type="scientific">Branchiostoma floridae</name>
    <name type="common">Florida lancelet</name>
    <name type="synonym">Amphioxus</name>
    <dbReference type="NCBI Taxonomy" id="7739"/>
    <lineage>
        <taxon>Eukaryota</taxon>
        <taxon>Metazoa</taxon>
        <taxon>Chordata</taxon>
        <taxon>Cephalochordata</taxon>
        <taxon>Leptocardii</taxon>
        <taxon>Amphioxiformes</taxon>
        <taxon>Branchiostomatidae</taxon>
        <taxon>Branchiostoma</taxon>
    </lineage>
</organism>
<dbReference type="PANTHER" id="PTHR42693:SF49">
    <property type="entry name" value="SULFATASE N-TERMINAL DOMAIN-CONTAINING PROTEIN"/>
    <property type="match status" value="1"/>
</dbReference>
<protein>
    <submittedName>
        <fullName evidence="9">Steryl-sulfatase-like isoform X1</fullName>
    </submittedName>
</protein>
<evidence type="ECO:0000256" key="2">
    <source>
        <dbReference type="ARBA" id="ARBA00008779"/>
    </source>
</evidence>
<evidence type="ECO:0000256" key="3">
    <source>
        <dbReference type="ARBA" id="ARBA00022723"/>
    </source>
</evidence>
<evidence type="ECO:0000256" key="6">
    <source>
        <dbReference type="SAM" id="Phobius"/>
    </source>
</evidence>
<evidence type="ECO:0000313" key="8">
    <source>
        <dbReference type="Proteomes" id="UP000001554"/>
    </source>
</evidence>
<reference evidence="8" key="1">
    <citation type="journal article" date="2020" name="Nat. Ecol. Evol.">
        <title>Deeply conserved synteny resolves early events in vertebrate evolution.</title>
        <authorList>
            <person name="Simakov O."/>
            <person name="Marletaz F."/>
            <person name="Yue J.X."/>
            <person name="O'Connell B."/>
            <person name="Jenkins J."/>
            <person name="Brandt A."/>
            <person name="Calef R."/>
            <person name="Tung C.H."/>
            <person name="Huang T.K."/>
            <person name="Schmutz J."/>
            <person name="Satoh N."/>
            <person name="Yu J.K."/>
            <person name="Putnam N.H."/>
            <person name="Green R.E."/>
            <person name="Rokhsar D.S."/>
        </authorList>
    </citation>
    <scope>NUCLEOTIDE SEQUENCE [LARGE SCALE GENOMIC DNA]</scope>
    <source>
        <strain evidence="8">S238N-H82</strain>
    </source>
</reference>
<dbReference type="Pfam" id="PF14707">
    <property type="entry name" value="Sulfatase_C"/>
    <property type="match status" value="1"/>
</dbReference>
<dbReference type="GO" id="GO:0012505">
    <property type="term" value="C:endomembrane system"/>
    <property type="evidence" value="ECO:0007669"/>
    <property type="project" value="UniProtKB-ARBA"/>
</dbReference>
<evidence type="ECO:0000256" key="4">
    <source>
        <dbReference type="ARBA" id="ARBA00022801"/>
    </source>
</evidence>
<name>A0A9J7LD58_BRAFL</name>
<evidence type="ECO:0000256" key="1">
    <source>
        <dbReference type="ARBA" id="ARBA00001913"/>
    </source>
</evidence>
<keyword evidence="6" id="KW-0472">Membrane</keyword>
<comment type="cofactor">
    <cofactor evidence="1">
        <name>Ca(2+)</name>
        <dbReference type="ChEBI" id="CHEBI:29108"/>
    </cofactor>
</comment>
<dbReference type="RefSeq" id="XP_035680698.1">
    <property type="nucleotide sequence ID" value="XM_035824805.1"/>
</dbReference>
<dbReference type="FunFam" id="3.30.1120.10:FF:000001">
    <property type="entry name" value="Arylsulfatase E"/>
    <property type="match status" value="1"/>
</dbReference>
<dbReference type="OMA" id="IAPGLWI"/>
<dbReference type="InterPro" id="IPR024607">
    <property type="entry name" value="Sulfatase_CS"/>
</dbReference>
<keyword evidence="8" id="KW-1185">Reference proteome</keyword>
<keyword evidence="6" id="KW-1133">Transmembrane helix</keyword>
<dbReference type="KEGG" id="bfo:118418772"/>
<dbReference type="PROSITE" id="PS00149">
    <property type="entry name" value="SULFATASE_2"/>
    <property type="match status" value="1"/>
</dbReference>
<dbReference type="AlphaFoldDB" id="A0A9J7LD58"/>
<dbReference type="Proteomes" id="UP000001554">
    <property type="component" value="Chromosome 7"/>
</dbReference>
<dbReference type="GO" id="GO:0004065">
    <property type="term" value="F:arylsulfatase activity"/>
    <property type="evidence" value="ECO:0000318"/>
    <property type="project" value="GO_Central"/>
</dbReference>
<reference evidence="9" key="2">
    <citation type="submission" date="2025-08" db="UniProtKB">
        <authorList>
            <consortium name="RefSeq"/>
        </authorList>
    </citation>
    <scope>IDENTIFICATION</scope>
    <source>
        <strain evidence="9">S238N-H82</strain>
        <tissue evidence="9">Testes</tissue>
    </source>
</reference>
<dbReference type="GeneID" id="118418772"/>